<organism evidence="1 2">
    <name type="scientific">Antarcticimicrobium luteum</name>
    <dbReference type="NCBI Taxonomy" id="2547397"/>
    <lineage>
        <taxon>Bacteria</taxon>
        <taxon>Pseudomonadati</taxon>
        <taxon>Pseudomonadota</taxon>
        <taxon>Alphaproteobacteria</taxon>
        <taxon>Rhodobacterales</taxon>
        <taxon>Paracoccaceae</taxon>
        <taxon>Antarcticimicrobium</taxon>
    </lineage>
</organism>
<evidence type="ECO:0000313" key="1">
    <source>
        <dbReference type="EMBL" id="TDK50831.1"/>
    </source>
</evidence>
<accession>A0A4V3ASK1</accession>
<comment type="caution">
    <text evidence="1">The sequence shown here is derived from an EMBL/GenBank/DDBJ whole genome shotgun (WGS) entry which is preliminary data.</text>
</comment>
<evidence type="ECO:0000313" key="2">
    <source>
        <dbReference type="Proteomes" id="UP000295301"/>
    </source>
</evidence>
<proteinExistence type="predicted"/>
<name>A0A4V3ASK1_9RHOB</name>
<keyword evidence="2" id="KW-1185">Reference proteome</keyword>
<dbReference type="Proteomes" id="UP000295301">
    <property type="component" value="Unassembled WGS sequence"/>
</dbReference>
<dbReference type="OrthoDB" id="7874220at2"/>
<protein>
    <submittedName>
        <fullName evidence="1">Uncharacterized protein</fullName>
    </submittedName>
</protein>
<sequence length="70" mass="7619">MAAVHLQPIAVRDTTAAGLLDMPVSEFRRLVNCGALPPPVTVAQHERWIVGQIEAILSGRADLPTEEFEL</sequence>
<reference evidence="1 2" key="1">
    <citation type="submission" date="2019-03" db="EMBL/GenBank/DDBJ databases">
        <title>Ruegeria lutea sp. nov., a novel strain, isolated from marine sediment, the Masan Bay, South Korea.</title>
        <authorList>
            <person name="Kim J."/>
            <person name="Kim D.-Y."/>
            <person name="Lee S.-S."/>
        </authorList>
    </citation>
    <scope>NUCLEOTIDE SEQUENCE [LARGE SCALE GENOMIC DNA]</scope>
    <source>
        <strain evidence="1 2">318-1</strain>
    </source>
</reference>
<gene>
    <name evidence="1" type="ORF">E1832_05465</name>
</gene>
<dbReference type="AlphaFoldDB" id="A0A4V3ASK1"/>
<dbReference type="EMBL" id="SMUV01000053">
    <property type="protein sequence ID" value="TDK50831.1"/>
    <property type="molecule type" value="Genomic_DNA"/>
</dbReference>
<dbReference type="RefSeq" id="WP_133358723.1">
    <property type="nucleotide sequence ID" value="NZ_SMUV01000053.1"/>
</dbReference>